<dbReference type="Proteomes" id="UP000285084">
    <property type="component" value="Unassembled WGS sequence"/>
</dbReference>
<dbReference type="SUPFAM" id="SSF53474">
    <property type="entry name" value="alpha/beta-Hydrolases"/>
    <property type="match status" value="1"/>
</dbReference>
<gene>
    <name evidence="11" type="ORF">BFJ69_g13388</name>
</gene>
<name>A0A420ML01_FUSOX</name>
<proteinExistence type="inferred from homology"/>
<dbReference type="AlphaFoldDB" id="A0A420ML01"/>
<comment type="similarity">
    <text evidence="1 10">Belongs to the tannase family.</text>
</comment>
<keyword evidence="3" id="KW-0858">Xylan degradation</keyword>
<evidence type="ECO:0000256" key="7">
    <source>
        <dbReference type="ARBA" id="ARBA00022837"/>
    </source>
</evidence>
<dbReference type="VEuPathDB" id="FungiDB:FOC4_g10000760"/>
<dbReference type="InterPro" id="IPR011118">
    <property type="entry name" value="Tannase/feruloyl_esterase"/>
</dbReference>
<evidence type="ECO:0000313" key="12">
    <source>
        <dbReference type="Proteomes" id="UP000285084"/>
    </source>
</evidence>
<keyword evidence="7" id="KW-0106">Calcium</keyword>
<keyword evidence="3" id="KW-0119">Carbohydrate metabolism</keyword>
<evidence type="ECO:0000256" key="2">
    <source>
        <dbReference type="ARBA" id="ARBA00022487"/>
    </source>
</evidence>
<keyword evidence="4" id="KW-0479">Metal-binding</keyword>
<dbReference type="PANTHER" id="PTHR33938">
    <property type="entry name" value="FERULOYL ESTERASE B-RELATED"/>
    <property type="match status" value="1"/>
</dbReference>
<protein>
    <recommendedName>
        <fullName evidence="10">Carboxylic ester hydrolase</fullName>
        <ecNumber evidence="10">3.1.1.-</ecNumber>
    </recommendedName>
</protein>
<evidence type="ECO:0000256" key="1">
    <source>
        <dbReference type="ARBA" id="ARBA00006249"/>
    </source>
</evidence>
<keyword evidence="6 10" id="KW-0378">Hydrolase</keyword>
<organism evidence="11 12">
    <name type="scientific">Fusarium oxysporum</name>
    <name type="common">Fusarium vascular wilt</name>
    <dbReference type="NCBI Taxonomy" id="5507"/>
    <lineage>
        <taxon>Eukaryota</taxon>
        <taxon>Fungi</taxon>
        <taxon>Dikarya</taxon>
        <taxon>Ascomycota</taxon>
        <taxon>Pezizomycotina</taxon>
        <taxon>Sordariomycetes</taxon>
        <taxon>Hypocreomycetidae</taxon>
        <taxon>Hypocreales</taxon>
        <taxon>Nectriaceae</taxon>
        <taxon>Fusarium</taxon>
        <taxon>Fusarium oxysporum species complex</taxon>
    </lineage>
</organism>
<comment type="caution">
    <text evidence="11">The sequence shown here is derived from an EMBL/GenBank/DDBJ whole genome shotgun (WGS) entry which is preliminary data.</text>
</comment>
<dbReference type="VEuPathDB" id="FungiDB:FOXG_17709"/>
<evidence type="ECO:0000256" key="3">
    <source>
        <dbReference type="ARBA" id="ARBA00022651"/>
    </source>
</evidence>
<dbReference type="VEuPathDB" id="FungiDB:FOMG_17043"/>
<reference evidence="11 12" key="1">
    <citation type="journal article" date="2018" name="Sci. Rep.">
        <title>Characterisation of pathogen-specific regions and novel effector candidates in Fusarium oxysporum f. sp. cepae.</title>
        <authorList>
            <person name="Armitage A.D."/>
            <person name="Taylor A."/>
            <person name="Sobczyk M.K."/>
            <person name="Baxter L."/>
            <person name="Greenfield B.P."/>
            <person name="Bates H.J."/>
            <person name="Wilson F."/>
            <person name="Jackson A.C."/>
            <person name="Ott S."/>
            <person name="Harrison R.J."/>
            <person name="Clarkson J.P."/>
        </authorList>
    </citation>
    <scope>NUCLEOTIDE SEQUENCE [LARGE SCALE GENOMIC DNA]</scope>
    <source>
        <strain evidence="11 12">Fo_A13</strain>
    </source>
</reference>
<dbReference type="VEuPathDB" id="FungiDB:HZS61_007627"/>
<dbReference type="VEuPathDB" id="FungiDB:FOIG_16286"/>
<dbReference type="EC" id="3.1.1.-" evidence="10"/>
<evidence type="ECO:0000256" key="5">
    <source>
        <dbReference type="ARBA" id="ARBA00022729"/>
    </source>
</evidence>
<dbReference type="GO" id="GO:0030600">
    <property type="term" value="F:feruloyl esterase activity"/>
    <property type="evidence" value="ECO:0007669"/>
    <property type="project" value="UniProtKB-ARBA"/>
</dbReference>
<dbReference type="PANTHER" id="PTHR33938:SF15">
    <property type="entry name" value="FERULOYL ESTERASE B-RELATED"/>
    <property type="match status" value="1"/>
</dbReference>
<evidence type="ECO:0000256" key="8">
    <source>
        <dbReference type="ARBA" id="ARBA00023157"/>
    </source>
</evidence>
<sequence>MPLNERRRRLPNKDYAMSGAVNLTMHDLLKDGEAKRIAGCTPQTSQSRIFVYGPSITPYIVNTTPILSTMSSVTSFASLCDPSQFGYPSLFGAKFSSLQAKLVTNFALDVSLGPEQPNLTYSEENTNFCNVTVTYTHPGYEDAVSVETWLPVDNYNGRLQAIGGSGWVSGRHPVTYWKMASVVGDGYATVTTDAGVEQNLANLDPWALESPGNLNLVALSNFGHVALHDEASLLFLEYFFFLTTIRPFNLTEATWMTDLAVIAKDLIKQLYGKPPAYSYFNGCSQGGRQGYALAQQYPDAYDGIMAAAPAMNWSPFVMSTIWPAFYMNNTGQYPLGCELNQLTALAVSTCEELNLAKGGVITEPEACLKTFNPKKHVGEWFQCSDTESKMEISEAAANVALATWHGPTFANGRFLWYGFDIGSDLSSIVLPPVKPTDIVLQRAKNPSQHGFGTLFKKILRPMSRRSPAVGSILSIGL</sequence>
<dbReference type="VEuPathDB" id="FungiDB:FOC1_g10004968"/>
<keyword evidence="5" id="KW-0732">Signal</keyword>
<dbReference type="InterPro" id="IPR029058">
    <property type="entry name" value="AB_hydrolase_fold"/>
</dbReference>
<dbReference type="EMBL" id="MRCX01000178">
    <property type="protein sequence ID" value="RKK68700.1"/>
    <property type="molecule type" value="Genomic_DNA"/>
</dbReference>
<keyword evidence="3" id="KW-0624">Polysaccharide degradation</keyword>
<keyword evidence="2" id="KW-0719">Serine esterase</keyword>
<evidence type="ECO:0000313" key="11">
    <source>
        <dbReference type="EMBL" id="RKK68700.1"/>
    </source>
</evidence>
<keyword evidence="8" id="KW-1015">Disulfide bond</keyword>
<dbReference type="GO" id="GO:0046872">
    <property type="term" value="F:metal ion binding"/>
    <property type="evidence" value="ECO:0007669"/>
    <property type="project" value="UniProtKB-KW"/>
</dbReference>
<accession>A0A420ML01</accession>
<evidence type="ECO:0000256" key="9">
    <source>
        <dbReference type="ARBA" id="ARBA00034075"/>
    </source>
</evidence>
<evidence type="ECO:0000256" key="6">
    <source>
        <dbReference type="ARBA" id="ARBA00022801"/>
    </source>
</evidence>
<evidence type="ECO:0000256" key="4">
    <source>
        <dbReference type="ARBA" id="ARBA00022723"/>
    </source>
</evidence>
<dbReference type="VEuPathDB" id="FungiDB:FOZG_18029"/>
<dbReference type="Pfam" id="PF07519">
    <property type="entry name" value="Tannase"/>
    <property type="match status" value="1"/>
</dbReference>
<comment type="catalytic activity">
    <reaction evidence="9">
        <text>feruloyl-polysaccharide + H2O = ferulate + polysaccharide.</text>
        <dbReference type="EC" id="3.1.1.73"/>
    </reaction>
</comment>
<evidence type="ECO:0000256" key="10">
    <source>
        <dbReference type="RuleBase" id="RU361238"/>
    </source>
</evidence>